<evidence type="ECO:0000256" key="2">
    <source>
        <dbReference type="ARBA" id="ARBA00022448"/>
    </source>
</evidence>
<dbReference type="SUPFAM" id="SSF46458">
    <property type="entry name" value="Globin-like"/>
    <property type="match status" value="1"/>
</dbReference>
<dbReference type="InterPro" id="IPR012292">
    <property type="entry name" value="Globin/Proto"/>
</dbReference>
<name>A0ABZ1AKE0_AROEV</name>
<evidence type="ECO:0000256" key="4">
    <source>
        <dbReference type="ARBA" id="ARBA00022723"/>
    </source>
</evidence>
<comment type="cofactor">
    <cofactor evidence="1">
        <name>heme</name>
        <dbReference type="ChEBI" id="CHEBI:30413"/>
    </cofactor>
</comment>
<sequence>MPAPFGHPKSFAEVFPMLPQSPKVAVNANPHYEKLGGGPAVRRLVDRFYELMDELPEAAAIRAMHPQDLGHSKEKLFMFLSGWLGGPPLYAERHGPPRLGRAHARFGVDSAARDAWMLCMKRALEEQVADADLRAQLVAAFAKVAESIARH</sequence>
<evidence type="ECO:0000256" key="3">
    <source>
        <dbReference type="ARBA" id="ARBA00022617"/>
    </source>
</evidence>
<keyword evidence="2" id="KW-0813">Transport</keyword>
<dbReference type="CDD" id="cd14773">
    <property type="entry name" value="TrHb2_PhHbO-like_O"/>
    <property type="match status" value="1"/>
</dbReference>
<dbReference type="EMBL" id="CP141259">
    <property type="protein sequence ID" value="WRL45950.1"/>
    <property type="molecule type" value="Genomic_DNA"/>
</dbReference>
<dbReference type="InterPro" id="IPR001486">
    <property type="entry name" value="Hemoglobin_trunc"/>
</dbReference>
<dbReference type="PANTHER" id="PTHR47366:SF1">
    <property type="entry name" value="TWO-ON-TWO HEMOGLOBIN-3"/>
    <property type="match status" value="1"/>
</dbReference>
<protein>
    <submittedName>
        <fullName evidence="7">Group II truncated hemoglobin</fullName>
    </submittedName>
</protein>
<evidence type="ECO:0000313" key="7">
    <source>
        <dbReference type="EMBL" id="WRL45950.1"/>
    </source>
</evidence>
<gene>
    <name evidence="7" type="ORF">U5817_22565</name>
</gene>
<dbReference type="PANTHER" id="PTHR47366">
    <property type="entry name" value="TWO-ON-TWO HEMOGLOBIN-3"/>
    <property type="match status" value="1"/>
</dbReference>
<dbReference type="RefSeq" id="WP_407278889.1">
    <property type="nucleotide sequence ID" value="NZ_CP141259.1"/>
</dbReference>
<keyword evidence="8" id="KW-1185">Reference proteome</keyword>
<dbReference type="PROSITE" id="PS01213">
    <property type="entry name" value="GLOBIN_FAM_2"/>
    <property type="match status" value="1"/>
</dbReference>
<dbReference type="InterPro" id="IPR009050">
    <property type="entry name" value="Globin-like_sf"/>
</dbReference>
<reference evidence="7 8" key="1">
    <citation type="submission" date="2023-12" db="EMBL/GenBank/DDBJ databases">
        <title>A. evansii MAY27, complete genome.</title>
        <authorList>
            <person name="Wang Y."/>
        </authorList>
    </citation>
    <scope>NUCLEOTIDE SEQUENCE [LARGE SCALE GENOMIC DNA]</scope>
    <source>
        <strain evidence="7 8">MAY27</strain>
    </source>
</reference>
<comment type="similarity">
    <text evidence="6">Belongs to the truncated hemoglobin family. Group II subfamily.</text>
</comment>
<evidence type="ECO:0000313" key="8">
    <source>
        <dbReference type="Proteomes" id="UP001626593"/>
    </source>
</evidence>
<keyword evidence="5" id="KW-0408">Iron</keyword>
<dbReference type="Pfam" id="PF01152">
    <property type="entry name" value="Bac_globin"/>
    <property type="match status" value="1"/>
</dbReference>
<evidence type="ECO:0000256" key="6">
    <source>
        <dbReference type="ARBA" id="ARBA00034496"/>
    </source>
</evidence>
<keyword evidence="3" id="KW-0349">Heme</keyword>
<evidence type="ECO:0000256" key="5">
    <source>
        <dbReference type="ARBA" id="ARBA00023004"/>
    </source>
</evidence>
<dbReference type="InterPro" id="IPR044203">
    <property type="entry name" value="GlbO/GLB3-like"/>
</dbReference>
<dbReference type="Gene3D" id="1.10.490.10">
    <property type="entry name" value="Globins"/>
    <property type="match status" value="1"/>
</dbReference>
<proteinExistence type="inferred from homology"/>
<dbReference type="InterPro" id="IPR019795">
    <property type="entry name" value="Globin_bac-like_CS"/>
</dbReference>
<evidence type="ECO:0000256" key="1">
    <source>
        <dbReference type="ARBA" id="ARBA00001971"/>
    </source>
</evidence>
<dbReference type="Proteomes" id="UP001626593">
    <property type="component" value="Chromosome"/>
</dbReference>
<organism evidence="7 8">
    <name type="scientific">Aromatoleum evansii</name>
    <name type="common">Azoarcus evansii</name>
    <dbReference type="NCBI Taxonomy" id="59406"/>
    <lineage>
        <taxon>Bacteria</taxon>
        <taxon>Pseudomonadati</taxon>
        <taxon>Pseudomonadota</taxon>
        <taxon>Betaproteobacteria</taxon>
        <taxon>Rhodocyclales</taxon>
        <taxon>Rhodocyclaceae</taxon>
        <taxon>Aromatoleum</taxon>
    </lineage>
</organism>
<accession>A0ABZ1AKE0</accession>
<keyword evidence="4" id="KW-0479">Metal-binding</keyword>